<dbReference type="InterPro" id="IPR011990">
    <property type="entry name" value="TPR-like_helical_dom_sf"/>
</dbReference>
<dbReference type="SUPFAM" id="SSF52540">
    <property type="entry name" value="P-loop containing nucleoside triphosphate hydrolases"/>
    <property type="match status" value="1"/>
</dbReference>
<dbReference type="InterPro" id="IPR047738">
    <property type="entry name" value="SAV_2336-like_N"/>
</dbReference>
<evidence type="ECO:0000256" key="1">
    <source>
        <dbReference type="SAM" id="MobiDB-lite"/>
    </source>
</evidence>
<feature type="region of interest" description="Disordered" evidence="1">
    <location>
        <begin position="347"/>
        <end position="367"/>
    </location>
</feature>
<dbReference type="Gene3D" id="3.40.50.300">
    <property type="entry name" value="P-loop containing nucleotide triphosphate hydrolases"/>
    <property type="match status" value="1"/>
</dbReference>
<dbReference type="InterPro" id="IPR027417">
    <property type="entry name" value="P-loop_NTPase"/>
</dbReference>
<accession>A0A238UWX5</accession>
<name>A0A238UWX5_9ACTN</name>
<proteinExistence type="predicted"/>
<dbReference type="OrthoDB" id="580767at2"/>
<dbReference type="SUPFAM" id="SSF48452">
    <property type="entry name" value="TPR-like"/>
    <property type="match status" value="2"/>
</dbReference>
<dbReference type="PANTHER" id="PTHR46082:SF6">
    <property type="entry name" value="AAA+ ATPASE DOMAIN-CONTAINING PROTEIN-RELATED"/>
    <property type="match status" value="1"/>
</dbReference>
<dbReference type="PANTHER" id="PTHR46082">
    <property type="entry name" value="ATP/GTP-BINDING PROTEIN-RELATED"/>
    <property type="match status" value="1"/>
</dbReference>
<evidence type="ECO:0000313" key="3">
    <source>
        <dbReference type="Proteomes" id="UP000198420"/>
    </source>
</evidence>
<feature type="region of interest" description="Disordered" evidence="1">
    <location>
        <begin position="520"/>
        <end position="569"/>
    </location>
</feature>
<dbReference type="EMBL" id="FZNP01000001">
    <property type="protein sequence ID" value="SNR26381.1"/>
    <property type="molecule type" value="Genomic_DNA"/>
</dbReference>
<organism evidence="2 3">
    <name type="scientific">Actinomadura mexicana</name>
    <dbReference type="NCBI Taxonomy" id="134959"/>
    <lineage>
        <taxon>Bacteria</taxon>
        <taxon>Bacillati</taxon>
        <taxon>Actinomycetota</taxon>
        <taxon>Actinomycetes</taxon>
        <taxon>Streptosporangiales</taxon>
        <taxon>Thermomonosporaceae</taxon>
        <taxon>Actinomadura</taxon>
    </lineage>
</organism>
<feature type="compositionally biased region" description="Low complexity" evidence="1">
    <location>
        <begin position="57"/>
        <end position="68"/>
    </location>
</feature>
<dbReference type="NCBIfam" id="NF041121">
    <property type="entry name" value="SAV_2336_NTERM"/>
    <property type="match status" value="1"/>
</dbReference>
<dbReference type="Gene3D" id="1.25.40.10">
    <property type="entry name" value="Tetratricopeptide repeat domain"/>
    <property type="match status" value="2"/>
</dbReference>
<dbReference type="NCBIfam" id="NF040586">
    <property type="entry name" value="FxSxx_TPR"/>
    <property type="match status" value="1"/>
</dbReference>
<evidence type="ECO:0000313" key="2">
    <source>
        <dbReference type="EMBL" id="SNR26381.1"/>
    </source>
</evidence>
<dbReference type="InterPro" id="IPR053137">
    <property type="entry name" value="NLR-like"/>
</dbReference>
<keyword evidence="3" id="KW-1185">Reference proteome</keyword>
<dbReference type="Pfam" id="PF13424">
    <property type="entry name" value="TPR_12"/>
    <property type="match status" value="1"/>
</dbReference>
<sequence length="1392" mass="150409">MISRLIGALEALDPPLTAEEVADALWLALSLPGPAAPAGQDPPPPGPEEEPDPPAGPVAAEPAAAEPSAPRRPVRPASSVAQAGLHLPVRGSAPGDAVRTPAAPALPHTLSLARALRPLRGRFSSRTVENLAEEATAQRIAETGVWEPVMEPAPERWLDLALVVDGGPSMVVWTRLAAELRTLMERLGAFRDVRMWRLDNDDDALVLRTASSPTGPGRSPDELIDPAHRRVVLVFTDCIGPAWGDGRAAAVVERWARSAPVAILQPLPQRLWWRCATAVEPVWLGAQQAGTPNARLTVRPREEPAVPPGVAVPVMELEPRWLRPWAELVGGGAERIAAMAVFTGAPSREARRDAGDGDGDGSDPSPVERVTRFRAASSPTAFRLAAYLAAAPLRLEVMSLVQRAMLPEATSAHLAEVFLGGLLRRARRTSDPEGIEYEFHDGVRDVLLGGLGRTEAMSVLRNVWDVVRGRWGSTQDFPALLRAIHQGAEDLRQDPPFAQVAARVLARLGGRYAQIAERLTQGGAGGGPGTAVPDGAGAGPAAGEGPAREESEEQDAQAPLLGGGLPARNPDFTGRDALLSDIRTELTGAVTSLLPADPRRLGGQGKSQLAVEYAHRHAGDYDLIWWVPAERTTLARSSLAELARRLGTPLSDEVNRTVEHLLDALRAGPGRRRWLLIYDNATDPDEIVPLMPVRPGEPGGRLTTAVPGGHVLITSRDRRWAERTAAEEVGVFERAESIALLCRRVPGLTPADADRLARRIGDLPLAVEQAAAWHAVTGRTTAEYLRLLDHRLRGKARPSLPPDYPAELAATLTLAFERLLEDAPAAGRLLELWAFFGPEPVTRNLLSAGAAGGLPLDLEETLGDAGLLRAAMAGISRYALGRFDPDLCSLQVHRLVRTMLQTRLSETGRRTVRDRVHRILAAATPPSPPDDEATWAIRAEIAPHVVPSGVIGGASTEVRGVALDQMRYLYLLGDFEGSRVLAELALEHWQRELGPYDESVLIAGRELGTVLRALGEVAAANRQNADIYRRTAERFGHGHSLTMRAARNVAADLRLRGDFRAALDLDQDTLRRSVRLFGSGHVETLVVANNVGIDLRLLGEFDKARALDAGSVERLRASLGPRHRNSLLAVSQLARDLHGLGNYREAAALQRDVLTTMRETPVSEHAFMLHTEMSHAVTLRKLGFHAEAMARADDTLRLHTQRYGERHPDTLAARRVLVAACLAAGDAGRARELGEAALAEHRRVMGMDHPFSHACAADLAMVLRSLGDHETARVLDDTSVRELRAALGADHHFSLCCSVGLVHDLFHMGRLEAARIRSNETWERFRSRYGPDHVYTLACAHNHRVICDVLDLEGPRGDPVGALADVLGAGHPDVRRAEEGRLLDCDIAPTPL</sequence>
<reference evidence="3" key="1">
    <citation type="submission" date="2017-06" db="EMBL/GenBank/DDBJ databases">
        <authorList>
            <person name="Varghese N."/>
            <person name="Submissions S."/>
        </authorList>
    </citation>
    <scope>NUCLEOTIDE SEQUENCE [LARGE SCALE GENOMIC DNA]</scope>
    <source>
        <strain evidence="3">DSM 44485</strain>
    </source>
</reference>
<feature type="region of interest" description="Disordered" evidence="1">
    <location>
        <begin position="32"/>
        <end position="98"/>
    </location>
</feature>
<gene>
    <name evidence="2" type="ORF">SAMN06265355_101516</name>
</gene>
<dbReference type="RefSeq" id="WP_089309906.1">
    <property type="nucleotide sequence ID" value="NZ_FZNP01000001.1"/>
</dbReference>
<dbReference type="Proteomes" id="UP000198420">
    <property type="component" value="Unassembled WGS sequence"/>
</dbReference>
<protein>
    <submittedName>
        <fullName evidence="2">Tetratricopeptide repeat-containing protein</fullName>
    </submittedName>
</protein>
<dbReference type="Pfam" id="PF13374">
    <property type="entry name" value="TPR_10"/>
    <property type="match status" value="3"/>
</dbReference>